<dbReference type="GO" id="GO:0016818">
    <property type="term" value="F:hydrolase activity, acting on acid anhydrides, in phosphorus-containing anhydrides"/>
    <property type="evidence" value="ECO:0007669"/>
    <property type="project" value="InterPro"/>
</dbReference>
<keyword evidence="4" id="KW-0479">Metal-binding</keyword>
<evidence type="ECO:0000256" key="3">
    <source>
        <dbReference type="ARBA" id="ARBA00005582"/>
    </source>
</evidence>
<dbReference type="FunCoup" id="E2A5K3">
    <property type="interactions" value="231"/>
</dbReference>
<feature type="domain" description="Nudix hydrolase" evidence="8">
    <location>
        <begin position="3"/>
        <end position="244"/>
    </location>
</feature>
<organism evidence="10">
    <name type="scientific">Camponotus floridanus</name>
    <name type="common">Florida carpenter ant</name>
    <dbReference type="NCBI Taxonomy" id="104421"/>
    <lineage>
        <taxon>Eukaryota</taxon>
        <taxon>Metazoa</taxon>
        <taxon>Ecdysozoa</taxon>
        <taxon>Arthropoda</taxon>
        <taxon>Hexapoda</taxon>
        <taxon>Insecta</taxon>
        <taxon>Pterygota</taxon>
        <taxon>Neoptera</taxon>
        <taxon>Endopterygota</taxon>
        <taxon>Hymenoptera</taxon>
        <taxon>Apocrita</taxon>
        <taxon>Aculeata</taxon>
        <taxon>Formicoidea</taxon>
        <taxon>Formicidae</taxon>
        <taxon>Formicinae</taxon>
        <taxon>Camponotus</taxon>
    </lineage>
</organism>
<evidence type="ECO:0000256" key="1">
    <source>
        <dbReference type="ARBA" id="ARBA00001936"/>
    </source>
</evidence>
<dbReference type="InterPro" id="IPR000086">
    <property type="entry name" value="NUDIX_hydrolase_dom"/>
</dbReference>
<comment type="similarity">
    <text evidence="3">Belongs to the Nudix hydrolase family.</text>
</comment>
<dbReference type="Gene3D" id="3.90.79.10">
    <property type="entry name" value="Nucleoside Triphosphate Pyrophosphohydrolase"/>
    <property type="match status" value="1"/>
</dbReference>
<dbReference type="CDD" id="cd18870">
    <property type="entry name" value="NUDIX_AcylCoAdiphos_Nudt19"/>
    <property type="match status" value="1"/>
</dbReference>
<accession>E2A5K3</accession>
<dbReference type="EMBL" id="GL436993">
    <property type="protein sequence ID" value="EFN71286.1"/>
    <property type="molecule type" value="Genomic_DNA"/>
</dbReference>
<keyword evidence="5" id="KW-0378">Hydrolase</keyword>
<comment type="cofactor">
    <cofactor evidence="1">
        <name>Mn(2+)</name>
        <dbReference type="ChEBI" id="CHEBI:29035"/>
    </cofactor>
</comment>
<keyword evidence="10" id="KW-1185">Reference proteome</keyword>
<evidence type="ECO:0000313" key="10">
    <source>
        <dbReference type="Proteomes" id="UP000000311"/>
    </source>
</evidence>
<comment type="cofactor">
    <cofactor evidence="2">
        <name>Mg(2+)</name>
        <dbReference type="ChEBI" id="CHEBI:18420"/>
    </cofactor>
</comment>
<dbReference type="OrthoDB" id="1695362at2759"/>
<keyword evidence="6" id="KW-0460">Magnesium</keyword>
<evidence type="ECO:0000259" key="8">
    <source>
        <dbReference type="PROSITE" id="PS51462"/>
    </source>
</evidence>
<proteinExistence type="inferred from homology"/>
<dbReference type="OMA" id="PDTDDHK"/>
<gene>
    <name evidence="9" type="ORF">EAG_07513</name>
</gene>
<keyword evidence="7" id="KW-0464">Manganese</keyword>
<dbReference type="GO" id="GO:0046872">
    <property type="term" value="F:metal ion binding"/>
    <property type="evidence" value="ECO:0007669"/>
    <property type="project" value="UniProtKB-KW"/>
</dbReference>
<dbReference type="Proteomes" id="UP000000311">
    <property type="component" value="Unassembled WGS sequence"/>
</dbReference>
<evidence type="ECO:0000256" key="2">
    <source>
        <dbReference type="ARBA" id="ARBA00001946"/>
    </source>
</evidence>
<dbReference type="PROSITE" id="PS51462">
    <property type="entry name" value="NUDIX"/>
    <property type="match status" value="1"/>
</dbReference>
<dbReference type="InterPro" id="IPR039121">
    <property type="entry name" value="NUDT19"/>
</dbReference>
<sequence>MKFWHESASLILAAQKCNPAASSTVSNYKLLWLKRHQKSSFMPGMYVFPGGAIDSVDSTPKWREIFAAFGVNNDRFASLEPKIATRPEIYRSIQNELPREISLRITAIRETFEESGILICRHKNDRTVTNWAKFVSLPKDELQMWQTKVHNNATDFLALCEKLECYPDLWALREWRNWLTPTDMPKRFNNMLYLACLPSIPYAEYEALEMEDLKWERPEDLLSVDGIFPLPQQCEIARFIKIKSIDELIDLTMEQRNIREALQLYFPVHKLKSFID</sequence>
<dbReference type="InParanoid" id="E2A5K3"/>
<dbReference type="PANTHER" id="PTHR12318:SF0">
    <property type="entry name" value="ACYL-COENZYME A DIPHOSPHATASE NUDT19"/>
    <property type="match status" value="1"/>
</dbReference>
<evidence type="ECO:0000256" key="6">
    <source>
        <dbReference type="ARBA" id="ARBA00022842"/>
    </source>
</evidence>
<dbReference type="SUPFAM" id="SSF55811">
    <property type="entry name" value="Nudix"/>
    <property type="match status" value="1"/>
</dbReference>
<evidence type="ECO:0000313" key="9">
    <source>
        <dbReference type="EMBL" id="EFN71286.1"/>
    </source>
</evidence>
<dbReference type="STRING" id="104421.E2A5K3"/>
<evidence type="ECO:0000256" key="5">
    <source>
        <dbReference type="ARBA" id="ARBA00022801"/>
    </source>
</evidence>
<dbReference type="PANTHER" id="PTHR12318">
    <property type="entry name" value="TESTOSTERONE-REGULATED PROTEIN RP2"/>
    <property type="match status" value="1"/>
</dbReference>
<reference evidence="9 10" key="1">
    <citation type="journal article" date="2010" name="Science">
        <title>Genomic comparison of the ants Camponotus floridanus and Harpegnathos saltator.</title>
        <authorList>
            <person name="Bonasio R."/>
            <person name="Zhang G."/>
            <person name="Ye C."/>
            <person name="Mutti N.S."/>
            <person name="Fang X."/>
            <person name="Qin N."/>
            <person name="Donahue G."/>
            <person name="Yang P."/>
            <person name="Li Q."/>
            <person name="Li C."/>
            <person name="Zhang P."/>
            <person name="Huang Z."/>
            <person name="Berger S.L."/>
            <person name="Reinberg D."/>
            <person name="Wang J."/>
            <person name="Liebig J."/>
        </authorList>
    </citation>
    <scope>NUCLEOTIDE SEQUENCE [LARGE SCALE GENOMIC DNA]</scope>
    <source>
        <strain evidence="10">C129</strain>
    </source>
</reference>
<dbReference type="GO" id="GO:0005739">
    <property type="term" value="C:mitochondrion"/>
    <property type="evidence" value="ECO:0007669"/>
    <property type="project" value="TreeGrafter"/>
</dbReference>
<evidence type="ECO:0000256" key="4">
    <source>
        <dbReference type="ARBA" id="ARBA00022723"/>
    </source>
</evidence>
<protein>
    <submittedName>
        <fullName evidence="9">Nucleoside diphosphate-linked moiety X motif 19, mitochondrial</fullName>
    </submittedName>
</protein>
<evidence type="ECO:0000256" key="7">
    <source>
        <dbReference type="ARBA" id="ARBA00023211"/>
    </source>
</evidence>
<name>E2A5K3_CAMFO</name>
<dbReference type="AlphaFoldDB" id="E2A5K3"/>
<dbReference type="InterPro" id="IPR015797">
    <property type="entry name" value="NUDIX_hydrolase-like_dom_sf"/>
</dbReference>